<keyword evidence="3" id="KW-1185">Reference proteome</keyword>
<dbReference type="STRING" id="71999.KPaMU14_03315"/>
<name>M2YCV7_9MICC</name>
<feature type="compositionally biased region" description="Polar residues" evidence="1">
    <location>
        <begin position="8"/>
        <end position="19"/>
    </location>
</feature>
<gene>
    <name evidence="2" type="ORF">C884_00518</name>
</gene>
<proteinExistence type="predicted"/>
<dbReference type="Gene3D" id="3.40.50.1010">
    <property type="entry name" value="5'-nuclease"/>
    <property type="match status" value="1"/>
</dbReference>
<dbReference type="AlphaFoldDB" id="M2YCV7"/>
<accession>M2YCV7</accession>
<feature type="compositionally biased region" description="Polar residues" evidence="1">
    <location>
        <begin position="51"/>
        <end position="60"/>
    </location>
</feature>
<organism evidence="2 3">
    <name type="scientific">Kocuria palustris PEL</name>
    <dbReference type="NCBI Taxonomy" id="1236550"/>
    <lineage>
        <taxon>Bacteria</taxon>
        <taxon>Bacillati</taxon>
        <taxon>Actinomycetota</taxon>
        <taxon>Actinomycetes</taxon>
        <taxon>Micrococcales</taxon>
        <taxon>Micrococcaceae</taxon>
        <taxon>Kocuria</taxon>
    </lineage>
</organism>
<sequence length="242" mass="26566">MVPHDTAQFGSRRSDSSAPTPAILDTPEAGSLPAQGTTTPAESAVADEPTVQPSASAPSTTYLLVDGENIDATLGMSLLERKPKPEERPRWEKVMKGARKLWRQDTNGLFFLNGSNGHLPFSFVAALRGFDYQVIPLAAPPKVKVVDVGIQRMLKAILNQGHGDVILASHDIDFHDEIEALLDDGRRVAVLCFRELLSAGLHEMEDKGLQIVDLEDDFEAFKAPLPRLRIIELDAFDPSRYL</sequence>
<feature type="region of interest" description="Disordered" evidence="1">
    <location>
        <begin position="1"/>
        <end position="60"/>
    </location>
</feature>
<dbReference type="EMBL" id="ANHZ02000015">
    <property type="protein sequence ID" value="EME36350.1"/>
    <property type="molecule type" value="Genomic_DNA"/>
</dbReference>
<evidence type="ECO:0008006" key="4">
    <source>
        <dbReference type="Google" id="ProtNLM"/>
    </source>
</evidence>
<dbReference type="Proteomes" id="UP000009877">
    <property type="component" value="Unassembled WGS sequence"/>
</dbReference>
<protein>
    <recommendedName>
        <fullName evidence="4">NYN domain-containing protein</fullName>
    </recommendedName>
</protein>
<evidence type="ECO:0000313" key="3">
    <source>
        <dbReference type="Proteomes" id="UP000009877"/>
    </source>
</evidence>
<evidence type="ECO:0000256" key="1">
    <source>
        <dbReference type="SAM" id="MobiDB-lite"/>
    </source>
</evidence>
<comment type="caution">
    <text evidence="2">The sequence shown here is derived from an EMBL/GenBank/DDBJ whole genome shotgun (WGS) entry which is preliminary data.</text>
</comment>
<reference evidence="2 3" key="1">
    <citation type="journal article" date="2014" name="Genome Announc.">
        <title>Draft Genome Sequence of Kocuria palustris PEL.</title>
        <authorList>
            <person name="Sharma G."/>
            <person name="Khatri I."/>
            <person name="Subramanian S."/>
        </authorList>
    </citation>
    <scope>NUCLEOTIDE SEQUENCE [LARGE SCALE GENOMIC DNA]</scope>
    <source>
        <strain evidence="2 3">PEL</strain>
    </source>
</reference>
<dbReference type="RefSeq" id="WP_006214940.1">
    <property type="nucleotide sequence ID" value="NZ_ANHZ02000015.1"/>
</dbReference>
<evidence type="ECO:0000313" key="2">
    <source>
        <dbReference type="EMBL" id="EME36350.1"/>
    </source>
</evidence>